<accession>A0ABV7SQS2</accession>
<proteinExistence type="predicted"/>
<dbReference type="InterPro" id="IPR035069">
    <property type="entry name" value="TTHA1013/TTHA0281-like"/>
</dbReference>
<protein>
    <submittedName>
        <fullName evidence="2">DUF1902 domain-containing protein</fullName>
    </submittedName>
</protein>
<organism evidence="2 3">
    <name type="scientific">Sphingomonas hylomeconis</name>
    <dbReference type="NCBI Taxonomy" id="1395958"/>
    <lineage>
        <taxon>Bacteria</taxon>
        <taxon>Pseudomonadati</taxon>
        <taxon>Pseudomonadota</taxon>
        <taxon>Alphaproteobacteria</taxon>
        <taxon>Sphingomonadales</taxon>
        <taxon>Sphingomonadaceae</taxon>
        <taxon>Sphingomonas</taxon>
    </lineage>
</organism>
<sequence length="82" mass="8894">MAQWIVRADYDAESKSWYVSDSDVPGLSTGADTLEALADKLPGMITELLALNADLFLDKSRLAGPHSFRLTAHHEALHAISA</sequence>
<evidence type="ECO:0000313" key="3">
    <source>
        <dbReference type="Proteomes" id="UP001595713"/>
    </source>
</evidence>
<dbReference type="SUPFAM" id="SSF143100">
    <property type="entry name" value="TTHA1013/TTHA0281-like"/>
    <property type="match status" value="1"/>
</dbReference>
<comment type="caution">
    <text evidence="2">The sequence shown here is derived from an EMBL/GenBank/DDBJ whole genome shotgun (WGS) entry which is preliminary data.</text>
</comment>
<dbReference type="InterPro" id="IPR015066">
    <property type="entry name" value="DUF1902"/>
</dbReference>
<dbReference type="Pfam" id="PF08972">
    <property type="entry name" value="DUF1902"/>
    <property type="match status" value="1"/>
</dbReference>
<dbReference type="Proteomes" id="UP001595713">
    <property type="component" value="Unassembled WGS sequence"/>
</dbReference>
<evidence type="ECO:0000313" key="2">
    <source>
        <dbReference type="EMBL" id="MFC3579324.1"/>
    </source>
</evidence>
<name>A0ABV7SQS2_9SPHN</name>
<reference evidence="3" key="1">
    <citation type="journal article" date="2019" name="Int. J. Syst. Evol. Microbiol.">
        <title>The Global Catalogue of Microorganisms (GCM) 10K type strain sequencing project: providing services to taxonomists for standard genome sequencing and annotation.</title>
        <authorList>
            <consortium name="The Broad Institute Genomics Platform"/>
            <consortium name="The Broad Institute Genome Sequencing Center for Infectious Disease"/>
            <person name="Wu L."/>
            <person name="Ma J."/>
        </authorList>
    </citation>
    <scope>NUCLEOTIDE SEQUENCE [LARGE SCALE GENOMIC DNA]</scope>
    <source>
        <strain evidence="3">KCTC 42739</strain>
    </source>
</reference>
<dbReference type="EMBL" id="JBHRXP010000002">
    <property type="protein sequence ID" value="MFC3579324.1"/>
    <property type="molecule type" value="Genomic_DNA"/>
</dbReference>
<gene>
    <name evidence="2" type="ORF">ACFONA_04040</name>
</gene>
<evidence type="ECO:0000259" key="1">
    <source>
        <dbReference type="Pfam" id="PF08972"/>
    </source>
</evidence>
<keyword evidence="3" id="KW-1185">Reference proteome</keyword>
<feature type="domain" description="DUF1902" evidence="1">
    <location>
        <begin position="4"/>
        <end position="55"/>
    </location>
</feature>
<dbReference type="RefSeq" id="WP_261295711.1">
    <property type="nucleotide sequence ID" value="NZ_JANQBK010000018.1"/>
</dbReference>
<dbReference type="Gene3D" id="3.30.2390.10">
    <property type="entry name" value="TTHA1013-like"/>
    <property type="match status" value="1"/>
</dbReference>